<protein>
    <submittedName>
        <fullName evidence="2">Uncharacterized protein</fullName>
    </submittedName>
</protein>
<keyword evidence="1" id="KW-0472">Membrane</keyword>
<feature type="transmembrane region" description="Helical" evidence="1">
    <location>
        <begin position="47"/>
        <end position="66"/>
    </location>
</feature>
<keyword evidence="1" id="KW-1133">Transmembrane helix</keyword>
<reference evidence="2 3" key="1">
    <citation type="journal article" date="2016" name="Nat. Commun.">
        <title>Thousands of microbial genomes shed light on interconnected biogeochemical processes in an aquifer system.</title>
        <authorList>
            <person name="Anantharaman K."/>
            <person name="Brown C.T."/>
            <person name="Hug L.A."/>
            <person name="Sharon I."/>
            <person name="Castelle C.J."/>
            <person name="Probst A.J."/>
            <person name="Thomas B.C."/>
            <person name="Singh A."/>
            <person name="Wilkins M.J."/>
            <person name="Karaoz U."/>
            <person name="Brodie E.L."/>
            <person name="Williams K.H."/>
            <person name="Hubbard S.S."/>
            <person name="Banfield J.F."/>
        </authorList>
    </citation>
    <scope>NUCLEOTIDE SEQUENCE [LARGE SCALE GENOMIC DNA]</scope>
</reference>
<accession>A0A1F6B3Q2</accession>
<evidence type="ECO:0000313" key="2">
    <source>
        <dbReference type="EMBL" id="OGG31574.1"/>
    </source>
</evidence>
<dbReference type="AlphaFoldDB" id="A0A1F6B3Q2"/>
<proteinExistence type="predicted"/>
<gene>
    <name evidence="2" type="ORF">A3A63_00380</name>
</gene>
<name>A0A1F6B3Q2_9BACT</name>
<dbReference type="Proteomes" id="UP000176450">
    <property type="component" value="Unassembled WGS sequence"/>
</dbReference>
<comment type="caution">
    <text evidence="2">The sequence shown here is derived from an EMBL/GenBank/DDBJ whole genome shotgun (WGS) entry which is preliminary data.</text>
</comment>
<dbReference type="EMBL" id="MFJX01000004">
    <property type="protein sequence ID" value="OGG31574.1"/>
    <property type="molecule type" value="Genomic_DNA"/>
</dbReference>
<sequence>MAVQAGRVNMAAGGQVGIPQKPVEGVRPMEPAQNPVIQQTMKLNSKIFIGVYVIVIFLGVATGYILSSKRVGPGMADQKPAMVKTDKVAGSTDTKTFKDSATGVIEKGGLGVEGSHKLIRDGGPSQTAYLISSVVDLDEYAGKKVRVWGQTMTAKKVSWLMDVGKVERLSE</sequence>
<organism evidence="2 3">
    <name type="scientific">Candidatus Gottesmanbacteria bacterium RIFCSPLOWO2_01_FULL_46_9</name>
    <dbReference type="NCBI Taxonomy" id="1798394"/>
    <lineage>
        <taxon>Bacteria</taxon>
        <taxon>Candidatus Gottesmaniibacteriota</taxon>
    </lineage>
</organism>
<evidence type="ECO:0000313" key="3">
    <source>
        <dbReference type="Proteomes" id="UP000176450"/>
    </source>
</evidence>
<evidence type="ECO:0000256" key="1">
    <source>
        <dbReference type="SAM" id="Phobius"/>
    </source>
</evidence>
<keyword evidence="1" id="KW-0812">Transmembrane</keyword>